<gene>
    <name evidence="2" type="ORF">ElyMa_006319000</name>
</gene>
<keyword evidence="1" id="KW-0812">Transmembrane</keyword>
<proteinExistence type="predicted"/>
<evidence type="ECO:0000313" key="3">
    <source>
        <dbReference type="Proteomes" id="UP000762676"/>
    </source>
</evidence>
<name>A0AAV4HG52_9GAST</name>
<dbReference type="Proteomes" id="UP000762676">
    <property type="component" value="Unassembled WGS sequence"/>
</dbReference>
<accession>A0AAV4HG52</accession>
<keyword evidence="1" id="KW-1133">Transmembrane helix</keyword>
<keyword evidence="1" id="KW-0472">Membrane</keyword>
<organism evidence="2 3">
    <name type="scientific">Elysia marginata</name>
    <dbReference type="NCBI Taxonomy" id="1093978"/>
    <lineage>
        <taxon>Eukaryota</taxon>
        <taxon>Metazoa</taxon>
        <taxon>Spiralia</taxon>
        <taxon>Lophotrochozoa</taxon>
        <taxon>Mollusca</taxon>
        <taxon>Gastropoda</taxon>
        <taxon>Heterobranchia</taxon>
        <taxon>Euthyneura</taxon>
        <taxon>Panpulmonata</taxon>
        <taxon>Sacoglossa</taxon>
        <taxon>Placobranchoidea</taxon>
        <taxon>Plakobranchidae</taxon>
        <taxon>Elysia</taxon>
    </lineage>
</organism>
<reference evidence="2 3" key="1">
    <citation type="journal article" date="2021" name="Elife">
        <title>Chloroplast acquisition without the gene transfer in kleptoplastic sea slugs, Plakobranchus ocellatus.</title>
        <authorList>
            <person name="Maeda T."/>
            <person name="Takahashi S."/>
            <person name="Yoshida T."/>
            <person name="Shimamura S."/>
            <person name="Takaki Y."/>
            <person name="Nagai Y."/>
            <person name="Toyoda A."/>
            <person name="Suzuki Y."/>
            <person name="Arimoto A."/>
            <person name="Ishii H."/>
            <person name="Satoh N."/>
            <person name="Nishiyama T."/>
            <person name="Hasebe M."/>
            <person name="Maruyama T."/>
            <person name="Minagawa J."/>
            <person name="Obokata J."/>
            <person name="Shigenobu S."/>
        </authorList>
    </citation>
    <scope>NUCLEOTIDE SEQUENCE [LARGE SCALE GENOMIC DNA]</scope>
</reference>
<sequence length="112" mass="12338">MIIRIKAINASISGQKGEKKENQTEKKTMTQFKADHADKRNHTAMFYDLYQRSLIRVDTETTGAENRNRLNACINDTQLGSSSSSSSIISIAVVVVVIEAAAVVVVVVVVKW</sequence>
<comment type="caution">
    <text evidence="2">The sequence shown here is derived from an EMBL/GenBank/DDBJ whole genome shotgun (WGS) entry which is preliminary data.</text>
</comment>
<feature type="transmembrane region" description="Helical" evidence="1">
    <location>
        <begin position="88"/>
        <end position="110"/>
    </location>
</feature>
<protein>
    <submittedName>
        <fullName evidence="2">Uncharacterized protein</fullName>
    </submittedName>
</protein>
<evidence type="ECO:0000256" key="1">
    <source>
        <dbReference type="SAM" id="Phobius"/>
    </source>
</evidence>
<evidence type="ECO:0000313" key="2">
    <source>
        <dbReference type="EMBL" id="GFR97238.1"/>
    </source>
</evidence>
<dbReference type="AlphaFoldDB" id="A0AAV4HG52"/>
<dbReference type="EMBL" id="BMAT01012693">
    <property type="protein sequence ID" value="GFR97238.1"/>
    <property type="molecule type" value="Genomic_DNA"/>
</dbReference>
<keyword evidence="3" id="KW-1185">Reference proteome</keyword>